<proteinExistence type="predicted"/>
<dbReference type="SUPFAM" id="SSF55785">
    <property type="entry name" value="PYP-like sensor domain (PAS domain)"/>
    <property type="match status" value="1"/>
</dbReference>
<dbReference type="SMART" id="SM00052">
    <property type="entry name" value="EAL"/>
    <property type="match status" value="1"/>
</dbReference>
<dbReference type="InterPro" id="IPR000700">
    <property type="entry name" value="PAS-assoc_C"/>
</dbReference>
<dbReference type="InterPro" id="IPR035919">
    <property type="entry name" value="EAL_sf"/>
</dbReference>
<dbReference type="InterPro" id="IPR035965">
    <property type="entry name" value="PAS-like_dom_sf"/>
</dbReference>
<dbReference type="CDD" id="cd01948">
    <property type="entry name" value="EAL"/>
    <property type="match status" value="1"/>
</dbReference>
<dbReference type="PROSITE" id="PS50887">
    <property type="entry name" value="GGDEF"/>
    <property type="match status" value="1"/>
</dbReference>
<dbReference type="Pfam" id="PF13426">
    <property type="entry name" value="PAS_9"/>
    <property type="match status" value="1"/>
</dbReference>
<dbReference type="InterPro" id="IPR052155">
    <property type="entry name" value="Biofilm_reg_signaling"/>
</dbReference>
<feature type="domain" description="PAS" evidence="3">
    <location>
        <begin position="290"/>
        <end position="341"/>
    </location>
</feature>
<comment type="cofactor">
    <cofactor evidence="1">
        <name>Mg(2+)</name>
        <dbReference type="ChEBI" id="CHEBI:18420"/>
    </cofactor>
</comment>
<dbReference type="PROSITE" id="PS50885">
    <property type="entry name" value="HAMP"/>
    <property type="match status" value="1"/>
</dbReference>
<sequence length="849" mass="95962">MTKTMILTVLSSMPSMPPDDEHITKPRIPPVYKRSLRFKFIIWITITLVITLGGAALYVYKTQHDLLENSLRSKANAIGEFIALISPGAIYSYDVSGLDRLVQKISNDVDVVFAQIRALEGHPITTFIPDGVQPEQIEKWIKNQYKPTEAAYEQPALPIILEYAIKDNDQVLGWVLIGLDTTRINRVTRDAVIDLILIYSLIVIFLGSVIFIIFRMQVLHPVDILTQGASRIAEGNLEKDVPIISKDELGRLAKSFNEMMDEIKIDRETLLSINTQLAKEIEQRQKASEDLKKLSMAVEQSPASVVITNLEGIIEYVNPKFSEVSGYPAQDVIGKHTRMLEGDVNDSGMLDTMWSTIKRGEIWKGESCNKRKNGSVYWESVVIAPIRDSNGHMTHYLSVKEDITDRKAFEEKLLDQATHDQLTHLPNRFLAFDRLQQLLQHAKRNSQHVAVIYIDLDNFKNINDSMGHPVGDLLLIKVAKRIKEQLRSEDTLARLGGDEFLALIPDVINLSTDLDRVVSKLIAATELPFHLNNREVSITSSLGIAIYPDDGDDVSTLMSNADIALYEAKHAGRNTFRFFTHDLNKKVSERIELETQLSHALEAGELYPVYQPIVDIEDNSLVGAEVLLRWENPVLGSVPPSDFIPVAEQSGMIKQITNWLFQIVLDHAQSWDQRPDRFWLSVNVPPNYFCDASFIKYMSRIAQQANDIDLKLCVEITENLMLQSDEEVFEIFHHLKKLGVESAMDDFGTGYSSLAYIKRFPLNHLKIDRSFINGLPADVDNRVLTETIVLMGKKFGMSIIAEGVETLDQARFLNSLNVNFAQGYHFSRPMPHQDFADYIANAQQEKVAG</sequence>
<dbReference type="InterPro" id="IPR003660">
    <property type="entry name" value="HAMP_dom"/>
</dbReference>
<evidence type="ECO:0000313" key="8">
    <source>
        <dbReference type="EMBL" id="MCG7977459.1"/>
    </source>
</evidence>
<dbReference type="PROSITE" id="PS50883">
    <property type="entry name" value="EAL"/>
    <property type="match status" value="1"/>
</dbReference>
<dbReference type="CDD" id="cd00130">
    <property type="entry name" value="PAS"/>
    <property type="match status" value="1"/>
</dbReference>
<evidence type="ECO:0000256" key="1">
    <source>
        <dbReference type="ARBA" id="ARBA00001946"/>
    </source>
</evidence>
<dbReference type="InterPro" id="IPR029787">
    <property type="entry name" value="Nucleotide_cyclase"/>
</dbReference>
<comment type="caution">
    <text evidence="8">The sequence shown here is derived from an EMBL/GenBank/DDBJ whole genome shotgun (WGS) entry which is preliminary data.</text>
</comment>
<dbReference type="GO" id="GO:0007165">
    <property type="term" value="P:signal transduction"/>
    <property type="evidence" value="ECO:0007669"/>
    <property type="project" value="InterPro"/>
</dbReference>
<dbReference type="FunFam" id="3.30.70.270:FF:000001">
    <property type="entry name" value="Diguanylate cyclase domain protein"/>
    <property type="match status" value="1"/>
</dbReference>
<evidence type="ECO:0000259" key="6">
    <source>
        <dbReference type="PROSITE" id="PS50885"/>
    </source>
</evidence>
<dbReference type="EMBL" id="JAEPCR010000015">
    <property type="protein sequence ID" value="MCG7977459.1"/>
    <property type="molecule type" value="Genomic_DNA"/>
</dbReference>
<dbReference type="PANTHER" id="PTHR44757:SF2">
    <property type="entry name" value="BIOFILM ARCHITECTURE MAINTENANCE PROTEIN MBAA"/>
    <property type="match status" value="1"/>
</dbReference>
<dbReference type="Pfam" id="PF00563">
    <property type="entry name" value="EAL"/>
    <property type="match status" value="1"/>
</dbReference>
<dbReference type="InterPro" id="IPR001610">
    <property type="entry name" value="PAC"/>
</dbReference>
<dbReference type="Gene3D" id="3.20.20.450">
    <property type="entry name" value="EAL domain"/>
    <property type="match status" value="1"/>
</dbReference>
<evidence type="ECO:0000313" key="9">
    <source>
        <dbReference type="Proteomes" id="UP000886674"/>
    </source>
</evidence>
<dbReference type="Pfam" id="PF00672">
    <property type="entry name" value="HAMP"/>
    <property type="match status" value="1"/>
</dbReference>
<evidence type="ECO:0000259" key="4">
    <source>
        <dbReference type="PROSITE" id="PS50113"/>
    </source>
</evidence>
<dbReference type="SUPFAM" id="SSF55073">
    <property type="entry name" value="Nucleotide cyclase"/>
    <property type="match status" value="1"/>
</dbReference>
<dbReference type="GO" id="GO:0003824">
    <property type="term" value="F:catalytic activity"/>
    <property type="evidence" value="ECO:0007669"/>
    <property type="project" value="UniProtKB-ARBA"/>
</dbReference>
<evidence type="ECO:0000256" key="2">
    <source>
        <dbReference type="SAM" id="Phobius"/>
    </source>
</evidence>
<dbReference type="PANTHER" id="PTHR44757">
    <property type="entry name" value="DIGUANYLATE CYCLASE DGCP"/>
    <property type="match status" value="1"/>
</dbReference>
<evidence type="ECO:0000259" key="3">
    <source>
        <dbReference type="PROSITE" id="PS50112"/>
    </source>
</evidence>
<dbReference type="InterPro" id="IPR000014">
    <property type="entry name" value="PAS"/>
</dbReference>
<feature type="domain" description="PAC" evidence="4">
    <location>
        <begin position="363"/>
        <end position="415"/>
    </location>
</feature>
<evidence type="ECO:0000259" key="5">
    <source>
        <dbReference type="PROSITE" id="PS50883"/>
    </source>
</evidence>
<dbReference type="CDD" id="cd01949">
    <property type="entry name" value="GGDEF"/>
    <property type="match status" value="1"/>
</dbReference>
<feature type="domain" description="HAMP" evidence="6">
    <location>
        <begin position="216"/>
        <end position="268"/>
    </location>
</feature>
<dbReference type="SMART" id="SM00086">
    <property type="entry name" value="PAC"/>
    <property type="match status" value="1"/>
</dbReference>
<dbReference type="Gene3D" id="6.10.340.10">
    <property type="match status" value="1"/>
</dbReference>
<feature type="transmembrane region" description="Helical" evidence="2">
    <location>
        <begin position="40"/>
        <end position="60"/>
    </location>
</feature>
<organism evidence="8 9">
    <name type="scientific">Candidatus Thiodiazotropha taylori</name>
    <dbReference type="NCBI Taxonomy" id="2792791"/>
    <lineage>
        <taxon>Bacteria</taxon>
        <taxon>Pseudomonadati</taxon>
        <taxon>Pseudomonadota</taxon>
        <taxon>Gammaproteobacteria</taxon>
        <taxon>Chromatiales</taxon>
        <taxon>Sedimenticolaceae</taxon>
        <taxon>Candidatus Thiodiazotropha</taxon>
    </lineage>
</organism>
<keyword evidence="2" id="KW-0472">Membrane</keyword>
<feature type="domain" description="GGDEF" evidence="7">
    <location>
        <begin position="447"/>
        <end position="581"/>
    </location>
</feature>
<dbReference type="SUPFAM" id="SSF158472">
    <property type="entry name" value="HAMP domain-like"/>
    <property type="match status" value="1"/>
</dbReference>
<evidence type="ECO:0000259" key="7">
    <source>
        <dbReference type="PROSITE" id="PS50887"/>
    </source>
</evidence>
<dbReference type="SUPFAM" id="SSF141868">
    <property type="entry name" value="EAL domain-like"/>
    <property type="match status" value="1"/>
</dbReference>
<dbReference type="SMART" id="SM00267">
    <property type="entry name" value="GGDEF"/>
    <property type="match status" value="1"/>
</dbReference>
<name>A0A9E4NIG4_9GAMM</name>
<dbReference type="PROSITE" id="PS50113">
    <property type="entry name" value="PAC"/>
    <property type="match status" value="1"/>
</dbReference>
<accession>A0A9E4NIG4</accession>
<feature type="transmembrane region" description="Helical" evidence="2">
    <location>
        <begin position="192"/>
        <end position="214"/>
    </location>
</feature>
<dbReference type="InterPro" id="IPR001633">
    <property type="entry name" value="EAL_dom"/>
</dbReference>
<protein>
    <submittedName>
        <fullName evidence="8">EAL domain-containing protein</fullName>
    </submittedName>
</protein>
<dbReference type="Pfam" id="PF00990">
    <property type="entry name" value="GGDEF"/>
    <property type="match status" value="1"/>
</dbReference>
<keyword evidence="2" id="KW-1133">Transmembrane helix</keyword>
<dbReference type="NCBIfam" id="TIGR00229">
    <property type="entry name" value="sensory_box"/>
    <property type="match status" value="1"/>
</dbReference>
<dbReference type="Gene3D" id="3.30.70.270">
    <property type="match status" value="1"/>
</dbReference>
<dbReference type="PROSITE" id="PS50112">
    <property type="entry name" value="PAS"/>
    <property type="match status" value="1"/>
</dbReference>
<dbReference type="AlphaFoldDB" id="A0A9E4NIG4"/>
<dbReference type="InterPro" id="IPR000160">
    <property type="entry name" value="GGDEF_dom"/>
</dbReference>
<feature type="domain" description="EAL" evidence="5">
    <location>
        <begin position="590"/>
        <end position="843"/>
    </location>
</feature>
<dbReference type="SMART" id="SM00304">
    <property type="entry name" value="HAMP"/>
    <property type="match status" value="1"/>
</dbReference>
<dbReference type="CDD" id="cd06225">
    <property type="entry name" value="HAMP"/>
    <property type="match status" value="1"/>
</dbReference>
<gene>
    <name evidence="8" type="ORF">JAY77_04835</name>
</gene>
<dbReference type="NCBIfam" id="TIGR00254">
    <property type="entry name" value="GGDEF"/>
    <property type="match status" value="1"/>
</dbReference>
<dbReference type="Proteomes" id="UP000886674">
    <property type="component" value="Unassembled WGS sequence"/>
</dbReference>
<keyword evidence="2" id="KW-0812">Transmembrane</keyword>
<dbReference type="Gene3D" id="3.30.450.20">
    <property type="entry name" value="PAS domain"/>
    <property type="match status" value="1"/>
</dbReference>
<reference evidence="8" key="1">
    <citation type="journal article" date="2021" name="Proc. Natl. Acad. Sci. U.S.A.">
        <title>Global biogeography of chemosynthetic symbionts reveals both localized and globally distributed symbiont groups. .</title>
        <authorList>
            <person name="Osvatic J.T."/>
            <person name="Wilkins L.G.E."/>
            <person name="Leibrecht L."/>
            <person name="Leray M."/>
            <person name="Zauner S."/>
            <person name="Polzin J."/>
            <person name="Camacho Y."/>
            <person name="Gros O."/>
            <person name="van Gils J.A."/>
            <person name="Eisen J.A."/>
            <person name="Petersen J.M."/>
            <person name="Yuen B."/>
        </authorList>
    </citation>
    <scope>NUCLEOTIDE SEQUENCE</scope>
    <source>
        <strain evidence="8">MAGclacostrist055</strain>
    </source>
</reference>
<dbReference type="InterPro" id="IPR043128">
    <property type="entry name" value="Rev_trsase/Diguanyl_cyclase"/>
</dbReference>
<dbReference type="SMART" id="SM00091">
    <property type="entry name" value="PAS"/>
    <property type="match status" value="1"/>
</dbReference>
<dbReference type="GO" id="GO:0016020">
    <property type="term" value="C:membrane"/>
    <property type="evidence" value="ECO:0007669"/>
    <property type="project" value="InterPro"/>
</dbReference>